<reference evidence="1 2" key="1">
    <citation type="journal article" date="2015" name="Genome Announc.">
        <title>Expanding the biotechnology potential of lactobacilli through comparative genomics of 213 strains and associated genera.</title>
        <authorList>
            <person name="Sun Z."/>
            <person name="Harris H.M."/>
            <person name="McCann A."/>
            <person name="Guo C."/>
            <person name="Argimon S."/>
            <person name="Zhang W."/>
            <person name="Yang X."/>
            <person name="Jeffery I.B."/>
            <person name="Cooney J.C."/>
            <person name="Kagawa T.F."/>
            <person name="Liu W."/>
            <person name="Song Y."/>
            <person name="Salvetti E."/>
            <person name="Wrobel A."/>
            <person name="Rasinkangas P."/>
            <person name="Parkhill J."/>
            <person name="Rea M.C."/>
            <person name="O'Sullivan O."/>
            <person name="Ritari J."/>
            <person name="Douillard F.P."/>
            <person name="Paul Ross R."/>
            <person name="Yang R."/>
            <person name="Briner A.E."/>
            <person name="Felis G.E."/>
            <person name="de Vos W.M."/>
            <person name="Barrangou R."/>
            <person name="Klaenhammer T.R."/>
            <person name="Caufield P.W."/>
            <person name="Cui Y."/>
            <person name="Zhang H."/>
            <person name="O'Toole P.W."/>
        </authorList>
    </citation>
    <scope>NUCLEOTIDE SEQUENCE [LARGE SCALE GENOMIC DNA]</scope>
    <source>
        <strain evidence="1 2">JCM 15530</strain>
    </source>
</reference>
<proteinExistence type="predicted"/>
<accession>A0A0R1HM49</accession>
<dbReference type="STRING" id="1302272.FC96_GL002042"/>
<dbReference type="PATRIC" id="fig|1302272.5.peg.2086"/>
<organism evidence="1 2">
    <name type="scientific">Secundilactobacillus kimchicus JCM 15530</name>
    <dbReference type="NCBI Taxonomy" id="1302272"/>
    <lineage>
        <taxon>Bacteria</taxon>
        <taxon>Bacillati</taxon>
        <taxon>Bacillota</taxon>
        <taxon>Bacilli</taxon>
        <taxon>Lactobacillales</taxon>
        <taxon>Lactobacillaceae</taxon>
        <taxon>Secundilactobacillus</taxon>
    </lineage>
</organism>
<protein>
    <submittedName>
        <fullName evidence="1">Uncharacterized protein</fullName>
    </submittedName>
</protein>
<evidence type="ECO:0000313" key="2">
    <source>
        <dbReference type="Proteomes" id="UP000050911"/>
    </source>
</evidence>
<evidence type="ECO:0000313" key="1">
    <source>
        <dbReference type="EMBL" id="KRK47837.1"/>
    </source>
</evidence>
<dbReference type="Proteomes" id="UP000050911">
    <property type="component" value="Unassembled WGS sequence"/>
</dbReference>
<comment type="caution">
    <text evidence="1">The sequence shown here is derived from an EMBL/GenBank/DDBJ whole genome shotgun (WGS) entry which is preliminary data.</text>
</comment>
<dbReference type="EMBL" id="AZCX01000005">
    <property type="protein sequence ID" value="KRK47837.1"/>
    <property type="molecule type" value="Genomic_DNA"/>
</dbReference>
<name>A0A0R1HM49_9LACO</name>
<dbReference type="AlphaFoldDB" id="A0A0R1HM49"/>
<sequence>MMVQAKPLKSRLVINGRFYYLFHCLAIFKQISEPVSLITAKSSILILKTLMLIKSRSSSIQSIKMRWMPLLTGQINPYRDLTVTTPQKSAQLGLPKDQVKLFDFWWSHNSTFLFGYNPTDSECLTR</sequence>
<gene>
    <name evidence="1" type="ORF">FC96_GL002042</name>
</gene>
<keyword evidence="2" id="KW-1185">Reference proteome</keyword>